<gene>
    <name evidence="12" type="ORF">LshimejAT787_1700280</name>
</gene>
<dbReference type="EMBL" id="BRPK01000017">
    <property type="protein sequence ID" value="GLB44401.1"/>
    <property type="molecule type" value="Genomic_DNA"/>
</dbReference>
<evidence type="ECO:0000313" key="13">
    <source>
        <dbReference type="Proteomes" id="UP001063166"/>
    </source>
</evidence>
<keyword evidence="8" id="KW-0539">Nucleus</keyword>
<dbReference type="Proteomes" id="UP001063166">
    <property type="component" value="Unassembled WGS sequence"/>
</dbReference>
<feature type="compositionally biased region" description="Basic and acidic residues" evidence="11">
    <location>
        <begin position="511"/>
        <end position="522"/>
    </location>
</feature>
<feature type="region of interest" description="Disordered" evidence="11">
    <location>
        <begin position="29"/>
        <end position="148"/>
    </location>
</feature>
<dbReference type="PROSITE" id="PS50330">
    <property type="entry name" value="UIM"/>
    <property type="match status" value="1"/>
</dbReference>
<keyword evidence="13" id="KW-1185">Reference proteome</keyword>
<feature type="compositionally biased region" description="Basic and acidic residues" evidence="11">
    <location>
        <begin position="133"/>
        <end position="144"/>
    </location>
</feature>
<sequence>MDHYEDEDLARAIALSLQESKPDVIDLVDSDEDEDAGFQAQLKQALEASKAEASSRSRAPTGSASRQDQKSQAQAQPQPQPQSQPPTTGMSAFLSERAQLEKERRERQKRLRPEAAVEDRFVGDEEEDEEPELKEPPAKSERGKAPSRAGFAWVPTGEQFWNGEMRQTATQGAEPRRDGRPSFRLTEVLGNRSEMAFAIMSSYSLDFAWIYQFFDPTVPVIMVAQPDASGRASLKNVLPNWIKATPLLRGGRGCMHMKFMLLFYKTGRLRVVISTGNLVAYDWRDMENTVWLQDLPLRAKPIPHDPKAPQDFPTLMQGVLHSLNVQAALRTMIIDNHPDLPLKSIEELRTLWDWSNVKVHLVASLAGRHEGWPNVIKTGHPRIMQVVRAMGLRTGKGMGAKELVVECQGSSIGTYTTQWMNEFHWSARGESAEDWLDESKKRREKLPYPPIKIVFPTKTTVQQSRLGEQGGGTLFCRRRQWAAKNFPRDRFHDSRSRGGPVLMHSKMMIATKKETSKGKQAQDSDTEDDSGDEVQVVEPAIGWAYVGSHNFTPSAWGTLSGSAFNPVLNISNFEIGIIFPLRDKEHADSISCFERPPRKYGPGDEPWMQEESIYHQENAAD</sequence>
<dbReference type="GO" id="GO:0003697">
    <property type="term" value="F:single-stranded DNA binding"/>
    <property type="evidence" value="ECO:0007669"/>
    <property type="project" value="TreeGrafter"/>
</dbReference>
<organism evidence="12 13">
    <name type="scientific">Lyophyllum shimeji</name>
    <name type="common">Hon-shimeji</name>
    <name type="synonym">Tricholoma shimeji</name>
    <dbReference type="NCBI Taxonomy" id="47721"/>
    <lineage>
        <taxon>Eukaryota</taxon>
        <taxon>Fungi</taxon>
        <taxon>Dikarya</taxon>
        <taxon>Basidiomycota</taxon>
        <taxon>Agaricomycotina</taxon>
        <taxon>Agaricomycetes</taxon>
        <taxon>Agaricomycetidae</taxon>
        <taxon>Agaricales</taxon>
        <taxon>Tricholomatineae</taxon>
        <taxon>Lyophyllaceae</taxon>
        <taxon>Lyophyllum</taxon>
    </lineage>
</organism>
<keyword evidence="4" id="KW-0227">DNA damage</keyword>
<dbReference type="Pfam" id="PF06087">
    <property type="entry name" value="Tyr-DNA_phospho"/>
    <property type="match status" value="1"/>
</dbReference>
<accession>A0A9P3Q0B1</accession>
<feature type="region of interest" description="Disordered" evidence="11">
    <location>
        <begin position="593"/>
        <end position="621"/>
    </location>
</feature>
<comment type="subcellular location">
    <subcellularLocation>
        <location evidence="1">Nucleus</location>
    </subcellularLocation>
</comment>
<dbReference type="PANTHER" id="PTHR12415">
    <property type="entry name" value="TYROSYL-DNA PHOSPHODIESTERASE 1"/>
    <property type="match status" value="1"/>
</dbReference>
<evidence type="ECO:0000256" key="9">
    <source>
        <dbReference type="PIRSR" id="PIRSR610347-1"/>
    </source>
</evidence>
<feature type="active site" description="Nucleophile" evidence="9">
    <location>
        <position position="256"/>
    </location>
</feature>
<dbReference type="Pfam" id="PF02809">
    <property type="entry name" value="UIM"/>
    <property type="match status" value="2"/>
</dbReference>
<dbReference type="CDD" id="cd09122">
    <property type="entry name" value="PLDc_Tdp1_1"/>
    <property type="match status" value="1"/>
</dbReference>
<evidence type="ECO:0000256" key="3">
    <source>
        <dbReference type="ARBA" id="ARBA00022722"/>
    </source>
</evidence>
<dbReference type="GO" id="GO:0006281">
    <property type="term" value="P:DNA repair"/>
    <property type="evidence" value="ECO:0007669"/>
    <property type="project" value="UniProtKB-KW"/>
</dbReference>
<dbReference type="InterPro" id="IPR003903">
    <property type="entry name" value="UIM_dom"/>
</dbReference>
<dbReference type="CDD" id="cd09123">
    <property type="entry name" value="PLDc_Tdp1_2"/>
    <property type="match status" value="1"/>
</dbReference>
<feature type="region of interest" description="Disordered" evidence="11">
    <location>
        <begin position="511"/>
        <end position="532"/>
    </location>
</feature>
<feature type="active site" description="Proton donor/acceptor" evidence="9">
    <location>
        <position position="504"/>
    </location>
</feature>
<proteinExistence type="inferred from homology"/>
<feature type="compositionally biased region" description="Low complexity" evidence="11">
    <location>
        <begin position="56"/>
        <end position="77"/>
    </location>
</feature>
<evidence type="ECO:0000256" key="7">
    <source>
        <dbReference type="ARBA" id="ARBA00023204"/>
    </source>
</evidence>
<dbReference type="OrthoDB" id="47785at2759"/>
<reference evidence="12" key="1">
    <citation type="submission" date="2022-07" db="EMBL/GenBank/DDBJ databases">
        <title>The genome of Lyophyllum shimeji provides insight into the initial evolution of ectomycorrhizal fungal genome.</title>
        <authorList>
            <person name="Kobayashi Y."/>
            <person name="Shibata T."/>
            <person name="Hirakawa H."/>
            <person name="Shigenobu S."/>
            <person name="Nishiyama T."/>
            <person name="Yamada A."/>
            <person name="Hasebe M."/>
            <person name="Kawaguchi M."/>
        </authorList>
    </citation>
    <scope>NUCLEOTIDE SEQUENCE</scope>
    <source>
        <strain evidence="12">AT787</strain>
    </source>
</reference>
<keyword evidence="5" id="KW-0378">Hydrolase</keyword>
<evidence type="ECO:0000256" key="1">
    <source>
        <dbReference type="ARBA" id="ARBA00004123"/>
    </source>
</evidence>
<feature type="binding site" evidence="10">
    <location>
        <position position="258"/>
    </location>
    <ligand>
        <name>substrate</name>
    </ligand>
</feature>
<feature type="compositionally biased region" description="Basic and acidic residues" evidence="11">
    <location>
        <begin position="98"/>
        <end position="123"/>
    </location>
</feature>
<protein>
    <submittedName>
        <fullName evidence="12">Tyrosyl-DNA phosphodiesterase</fullName>
    </submittedName>
</protein>
<evidence type="ECO:0000256" key="6">
    <source>
        <dbReference type="ARBA" id="ARBA00022839"/>
    </source>
</evidence>
<dbReference type="PANTHER" id="PTHR12415:SF0">
    <property type="entry name" value="TYROSYL-DNA PHOSPHODIESTERASE 1"/>
    <property type="match status" value="1"/>
</dbReference>
<dbReference type="AlphaFoldDB" id="A0A9P3Q0B1"/>
<dbReference type="GO" id="GO:0004527">
    <property type="term" value="F:exonuclease activity"/>
    <property type="evidence" value="ECO:0007669"/>
    <property type="project" value="UniProtKB-KW"/>
</dbReference>
<dbReference type="SUPFAM" id="SSF56024">
    <property type="entry name" value="Phospholipase D/nuclease"/>
    <property type="match status" value="2"/>
</dbReference>
<evidence type="ECO:0000256" key="5">
    <source>
        <dbReference type="ARBA" id="ARBA00022801"/>
    </source>
</evidence>
<evidence type="ECO:0000256" key="4">
    <source>
        <dbReference type="ARBA" id="ARBA00022763"/>
    </source>
</evidence>
<comment type="similarity">
    <text evidence="2">Belongs to the tyrosyl-DNA phosphodiesterase family.</text>
</comment>
<evidence type="ECO:0000256" key="10">
    <source>
        <dbReference type="PIRSR" id="PIRSR610347-2"/>
    </source>
</evidence>
<feature type="binding site" evidence="10">
    <location>
        <position position="506"/>
    </location>
    <ligand>
        <name>substrate</name>
    </ligand>
</feature>
<keyword evidence="3" id="KW-0540">Nuclease</keyword>
<dbReference type="GO" id="GO:0017005">
    <property type="term" value="F:3'-tyrosyl-DNA phosphodiesterase activity"/>
    <property type="evidence" value="ECO:0007669"/>
    <property type="project" value="TreeGrafter"/>
</dbReference>
<evidence type="ECO:0000256" key="8">
    <source>
        <dbReference type="ARBA" id="ARBA00023242"/>
    </source>
</evidence>
<evidence type="ECO:0000256" key="2">
    <source>
        <dbReference type="ARBA" id="ARBA00010205"/>
    </source>
</evidence>
<dbReference type="GO" id="GO:0003690">
    <property type="term" value="F:double-stranded DNA binding"/>
    <property type="evidence" value="ECO:0007669"/>
    <property type="project" value="TreeGrafter"/>
</dbReference>
<comment type="caution">
    <text evidence="12">The sequence shown here is derived from an EMBL/GenBank/DDBJ whole genome shotgun (WGS) entry which is preliminary data.</text>
</comment>
<evidence type="ECO:0000256" key="11">
    <source>
        <dbReference type="SAM" id="MobiDB-lite"/>
    </source>
</evidence>
<dbReference type="InterPro" id="IPR010347">
    <property type="entry name" value="Tdp1"/>
</dbReference>
<keyword evidence="6" id="KW-0269">Exonuclease</keyword>
<evidence type="ECO:0000313" key="12">
    <source>
        <dbReference type="EMBL" id="GLB44401.1"/>
    </source>
</evidence>
<keyword evidence="7" id="KW-0234">DNA repair</keyword>
<dbReference type="SMART" id="SM00726">
    <property type="entry name" value="UIM"/>
    <property type="match status" value="2"/>
</dbReference>
<dbReference type="Gene3D" id="3.30.870.10">
    <property type="entry name" value="Endonuclease Chain A"/>
    <property type="match status" value="2"/>
</dbReference>
<name>A0A9P3Q0B1_LYOSH</name>
<dbReference type="GO" id="GO:0005634">
    <property type="term" value="C:nucleus"/>
    <property type="evidence" value="ECO:0007669"/>
    <property type="project" value="UniProtKB-SubCell"/>
</dbReference>